<dbReference type="InterPro" id="IPR003313">
    <property type="entry name" value="AraC-bd"/>
</dbReference>
<organism evidence="6 7">
    <name type="scientific">Deinococcus metallilatus</name>
    <dbReference type="NCBI Taxonomy" id="1211322"/>
    <lineage>
        <taxon>Bacteria</taxon>
        <taxon>Thermotogati</taxon>
        <taxon>Deinococcota</taxon>
        <taxon>Deinococci</taxon>
        <taxon>Deinococcales</taxon>
        <taxon>Deinococcaceae</taxon>
        <taxon>Deinococcus</taxon>
    </lineage>
</organism>
<gene>
    <name evidence="6" type="ORF">HNQ10_000391</name>
</gene>
<evidence type="ECO:0000259" key="5">
    <source>
        <dbReference type="PROSITE" id="PS01124"/>
    </source>
</evidence>
<keyword evidence="2" id="KW-0238">DNA-binding</keyword>
<dbReference type="SUPFAM" id="SSF46689">
    <property type="entry name" value="Homeodomain-like"/>
    <property type="match status" value="2"/>
</dbReference>
<dbReference type="PANTHER" id="PTHR46796:SF2">
    <property type="entry name" value="TRANSCRIPTIONAL REGULATORY PROTEIN"/>
    <property type="match status" value="1"/>
</dbReference>
<evidence type="ECO:0000256" key="3">
    <source>
        <dbReference type="ARBA" id="ARBA00023163"/>
    </source>
</evidence>
<dbReference type="InterPro" id="IPR037923">
    <property type="entry name" value="HTH-like"/>
</dbReference>
<evidence type="ECO:0000256" key="2">
    <source>
        <dbReference type="ARBA" id="ARBA00023125"/>
    </source>
</evidence>
<sequence length="293" mass="32796">MRGRTAALPTGAVRGDEGLPERQESAQLWRLPNLPDLTLFAASFVRHTFVPHAHEHYVIAVHEAGLDRGTVGRRTVIVRPGTLSFLHPGEVHADQPGDQSGFAYRAFYPEPRLLQHIWRDLTGQDSLPHFRTNLCEDAALFARLQDLHRRLQQSRDLLEQESLLVSTFAHLLLQLAVPAARPLSLRPEKGGILRARDLLEADLSASPSLEVLAGVANLSPTHFLRAFRETCGLTPHAYLVQRRVQQAARLLEGGERPGQVAQSVGFVDQSHLNRHFKRLLGVTPAHYRRAWHS</sequence>
<keyword evidence="7" id="KW-1185">Reference proteome</keyword>
<evidence type="ECO:0000313" key="7">
    <source>
        <dbReference type="Proteomes" id="UP000536909"/>
    </source>
</evidence>
<evidence type="ECO:0000256" key="4">
    <source>
        <dbReference type="SAM" id="MobiDB-lite"/>
    </source>
</evidence>
<accession>A0ABR6MNR7</accession>
<dbReference type="Pfam" id="PF12833">
    <property type="entry name" value="HTH_18"/>
    <property type="match status" value="1"/>
</dbReference>
<dbReference type="SUPFAM" id="SSF51215">
    <property type="entry name" value="Regulatory protein AraC"/>
    <property type="match status" value="1"/>
</dbReference>
<dbReference type="EMBL" id="JACHFV010000001">
    <property type="protein sequence ID" value="MBB5293578.1"/>
    <property type="molecule type" value="Genomic_DNA"/>
</dbReference>
<dbReference type="Pfam" id="PF02311">
    <property type="entry name" value="AraC_binding"/>
    <property type="match status" value="1"/>
</dbReference>
<dbReference type="PANTHER" id="PTHR46796">
    <property type="entry name" value="HTH-TYPE TRANSCRIPTIONAL ACTIVATOR RHAS-RELATED"/>
    <property type="match status" value="1"/>
</dbReference>
<name>A0ABR6MNR7_9DEIO</name>
<keyword evidence="3" id="KW-0804">Transcription</keyword>
<dbReference type="PROSITE" id="PS01124">
    <property type="entry name" value="HTH_ARAC_FAMILY_2"/>
    <property type="match status" value="1"/>
</dbReference>
<proteinExistence type="predicted"/>
<evidence type="ECO:0000256" key="1">
    <source>
        <dbReference type="ARBA" id="ARBA00023015"/>
    </source>
</evidence>
<dbReference type="Proteomes" id="UP000536909">
    <property type="component" value="Unassembled WGS sequence"/>
</dbReference>
<reference evidence="6 7" key="1">
    <citation type="submission" date="2020-08" db="EMBL/GenBank/DDBJ databases">
        <title>Genomic Encyclopedia of Type Strains, Phase IV (KMG-IV): sequencing the most valuable type-strain genomes for metagenomic binning, comparative biology and taxonomic classification.</title>
        <authorList>
            <person name="Goeker M."/>
        </authorList>
    </citation>
    <scope>NUCLEOTIDE SEQUENCE [LARGE SCALE GENOMIC DNA]</scope>
    <source>
        <strain evidence="6 7">DSM 105434</strain>
    </source>
</reference>
<keyword evidence="1" id="KW-0805">Transcription regulation</keyword>
<feature type="domain" description="HTH araC/xylS-type" evidence="5">
    <location>
        <begin position="193"/>
        <end position="290"/>
    </location>
</feature>
<dbReference type="InterPro" id="IPR050204">
    <property type="entry name" value="AraC_XylS_family_regulators"/>
</dbReference>
<protein>
    <submittedName>
        <fullName evidence="6">AraC-like DNA-binding protein</fullName>
    </submittedName>
</protein>
<dbReference type="SMART" id="SM00342">
    <property type="entry name" value="HTH_ARAC"/>
    <property type="match status" value="1"/>
</dbReference>
<dbReference type="Gene3D" id="1.10.10.60">
    <property type="entry name" value="Homeodomain-like"/>
    <property type="match status" value="2"/>
</dbReference>
<dbReference type="InterPro" id="IPR018060">
    <property type="entry name" value="HTH_AraC"/>
</dbReference>
<dbReference type="RefSeq" id="WP_164973295.1">
    <property type="nucleotide sequence ID" value="NZ_BSUI01000012.1"/>
</dbReference>
<evidence type="ECO:0000313" key="6">
    <source>
        <dbReference type="EMBL" id="MBB5293578.1"/>
    </source>
</evidence>
<feature type="region of interest" description="Disordered" evidence="4">
    <location>
        <begin position="1"/>
        <end position="21"/>
    </location>
</feature>
<comment type="caution">
    <text evidence="6">The sequence shown here is derived from an EMBL/GenBank/DDBJ whole genome shotgun (WGS) entry which is preliminary data.</text>
</comment>
<dbReference type="InterPro" id="IPR009057">
    <property type="entry name" value="Homeodomain-like_sf"/>
</dbReference>